<organism evidence="1 2">
    <name type="scientific">Actinomadura harenae</name>
    <dbReference type="NCBI Taxonomy" id="2483351"/>
    <lineage>
        <taxon>Bacteria</taxon>
        <taxon>Bacillati</taxon>
        <taxon>Actinomycetota</taxon>
        <taxon>Actinomycetes</taxon>
        <taxon>Streptosporangiales</taxon>
        <taxon>Thermomonosporaceae</taxon>
        <taxon>Actinomadura</taxon>
    </lineage>
</organism>
<evidence type="ECO:0000313" key="1">
    <source>
        <dbReference type="EMBL" id="RMI40497.1"/>
    </source>
</evidence>
<gene>
    <name evidence="1" type="ORF">EBO15_26245</name>
</gene>
<dbReference type="PROSITE" id="PS51257">
    <property type="entry name" value="PROKAR_LIPOPROTEIN"/>
    <property type="match status" value="1"/>
</dbReference>
<keyword evidence="2" id="KW-1185">Reference proteome</keyword>
<accession>A0A3M2LSW0</accession>
<dbReference type="AlphaFoldDB" id="A0A3M2LSW0"/>
<name>A0A3M2LSW0_9ACTN</name>
<evidence type="ECO:0000313" key="2">
    <source>
        <dbReference type="Proteomes" id="UP000282674"/>
    </source>
</evidence>
<dbReference type="Proteomes" id="UP000282674">
    <property type="component" value="Unassembled WGS sequence"/>
</dbReference>
<protein>
    <submittedName>
        <fullName evidence="1">Uncharacterized protein</fullName>
    </submittedName>
</protein>
<reference evidence="1 2" key="1">
    <citation type="submission" date="2018-10" db="EMBL/GenBank/DDBJ databases">
        <title>Isolation from soil.</title>
        <authorList>
            <person name="Hu J."/>
        </authorList>
    </citation>
    <scope>NUCLEOTIDE SEQUENCE [LARGE SCALE GENOMIC DNA]</scope>
    <source>
        <strain evidence="1 2">NEAU-Ht49</strain>
    </source>
</reference>
<proteinExistence type="predicted"/>
<sequence length="169" mass="18239">MRLVALGLAGCLAAGCGTVNILSPTTAHDVTFRKVIGEDENIPRRTRAFIVGFIGAVRRGDTKATLKRLEAKPRYQTADIKALASWLTTQARADFMGPINVSGHPGTVPLNTIACFTFGKVEHPRRRLGFNVAHRGREWWVAAPLGPPAPGKSDPYPPITSCACKGCEF</sequence>
<dbReference type="EMBL" id="RFFG01000053">
    <property type="protein sequence ID" value="RMI40497.1"/>
    <property type="molecule type" value="Genomic_DNA"/>
</dbReference>
<comment type="caution">
    <text evidence="1">The sequence shown here is derived from an EMBL/GenBank/DDBJ whole genome shotgun (WGS) entry which is preliminary data.</text>
</comment>